<evidence type="ECO:0000313" key="2">
    <source>
        <dbReference type="Proteomes" id="UP000789702"/>
    </source>
</evidence>
<reference evidence="1" key="1">
    <citation type="submission" date="2021-06" db="EMBL/GenBank/DDBJ databases">
        <authorList>
            <person name="Kallberg Y."/>
            <person name="Tangrot J."/>
            <person name="Rosling A."/>
        </authorList>
    </citation>
    <scope>NUCLEOTIDE SEQUENCE</scope>
    <source>
        <strain evidence="1">IL203A</strain>
    </source>
</reference>
<accession>A0ACA9MWI9</accession>
<organism evidence="1 2">
    <name type="scientific">Dentiscutata heterogama</name>
    <dbReference type="NCBI Taxonomy" id="1316150"/>
    <lineage>
        <taxon>Eukaryota</taxon>
        <taxon>Fungi</taxon>
        <taxon>Fungi incertae sedis</taxon>
        <taxon>Mucoromycota</taxon>
        <taxon>Glomeromycotina</taxon>
        <taxon>Glomeromycetes</taxon>
        <taxon>Diversisporales</taxon>
        <taxon>Gigasporaceae</taxon>
        <taxon>Dentiscutata</taxon>
    </lineage>
</organism>
<feature type="non-terminal residue" evidence="1">
    <location>
        <position position="1"/>
    </location>
</feature>
<sequence>SKCNGEYLLVELVGEEQVNEKPNKRGRSKKTLEMKPNEPSINQKYNDKSTVMYIPLTELTEDPMC</sequence>
<dbReference type="EMBL" id="CAJVPU010011879">
    <property type="protein sequence ID" value="CAG8618561.1"/>
    <property type="molecule type" value="Genomic_DNA"/>
</dbReference>
<protein>
    <submittedName>
        <fullName evidence="1">3469_t:CDS:1</fullName>
    </submittedName>
</protein>
<comment type="caution">
    <text evidence="1">The sequence shown here is derived from an EMBL/GenBank/DDBJ whole genome shotgun (WGS) entry which is preliminary data.</text>
</comment>
<keyword evidence="2" id="KW-1185">Reference proteome</keyword>
<name>A0ACA9MWI9_9GLOM</name>
<gene>
    <name evidence="1" type="ORF">DHETER_LOCUS7921</name>
</gene>
<evidence type="ECO:0000313" key="1">
    <source>
        <dbReference type="EMBL" id="CAG8618561.1"/>
    </source>
</evidence>
<dbReference type="Proteomes" id="UP000789702">
    <property type="component" value="Unassembled WGS sequence"/>
</dbReference>
<proteinExistence type="predicted"/>